<dbReference type="Pfam" id="PF06522">
    <property type="entry name" value="B12D"/>
    <property type="match status" value="1"/>
</dbReference>
<keyword evidence="3" id="KW-1185">Reference proteome</keyword>
<dbReference type="PANTHER" id="PTHR33919:SF11">
    <property type="entry name" value="EXPRESSED PROTEIN"/>
    <property type="match status" value="1"/>
</dbReference>
<feature type="signal peptide" evidence="1">
    <location>
        <begin position="1"/>
        <end position="22"/>
    </location>
</feature>
<dbReference type="AlphaFoldDB" id="A0A2I0AMR9"/>
<dbReference type="InterPro" id="IPR010530">
    <property type="entry name" value="B12D"/>
</dbReference>
<sequence>MTGNFTPVFVSLGLILLSTSLGAYSLERQLAHSPTVRVSKKRRETLPEVDEPERVAAEAEQYVKSSIFRKVAHVQDPFER</sequence>
<dbReference type="Proteomes" id="UP000236161">
    <property type="component" value="Unassembled WGS sequence"/>
</dbReference>
<dbReference type="OrthoDB" id="2013913at2759"/>
<gene>
    <name evidence="2" type="ORF">AXF42_Ash002162</name>
</gene>
<organism evidence="2 3">
    <name type="scientific">Apostasia shenzhenica</name>
    <dbReference type="NCBI Taxonomy" id="1088818"/>
    <lineage>
        <taxon>Eukaryota</taxon>
        <taxon>Viridiplantae</taxon>
        <taxon>Streptophyta</taxon>
        <taxon>Embryophyta</taxon>
        <taxon>Tracheophyta</taxon>
        <taxon>Spermatophyta</taxon>
        <taxon>Magnoliopsida</taxon>
        <taxon>Liliopsida</taxon>
        <taxon>Asparagales</taxon>
        <taxon>Orchidaceae</taxon>
        <taxon>Apostasioideae</taxon>
        <taxon>Apostasia</taxon>
    </lineage>
</organism>
<evidence type="ECO:0000256" key="1">
    <source>
        <dbReference type="SAM" id="SignalP"/>
    </source>
</evidence>
<accession>A0A2I0AMR9</accession>
<evidence type="ECO:0000313" key="2">
    <source>
        <dbReference type="EMBL" id="PKA56859.1"/>
    </source>
</evidence>
<evidence type="ECO:0000313" key="3">
    <source>
        <dbReference type="Proteomes" id="UP000236161"/>
    </source>
</evidence>
<name>A0A2I0AMR9_9ASPA</name>
<dbReference type="PANTHER" id="PTHR33919">
    <property type="entry name" value="OS09G0127700 PROTEIN"/>
    <property type="match status" value="1"/>
</dbReference>
<feature type="chain" id="PRO_5014138895" evidence="1">
    <location>
        <begin position="23"/>
        <end position="80"/>
    </location>
</feature>
<keyword evidence="1" id="KW-0732">Signal</keyword>
<dbReference type="EMBL" id="KZ451969">
    <property type="protein sequence ID" value="PKA56859.1"/>
    <property type="molecule type" value="Genomic_DNA"/>
</dbReference>
<protein>
    <submittedName>
        <fullName evidence="2">Uncharacterized protein</fullName>
    </submittedName>
</protein>
<reference evidence="2 3" key="1">
    <citation type="journal article" date="2017" name="Nature">
        <title>The Apostasia genome and the evolution of orchids.</title>
        <authorList>
            <person name="Zhang G.Q."/>
            <person name="Liu K.W."/>
            <person name="Li Z."/>
            <person name="Lohaus R."/>
            <person name="Hsiao Y.Y."/>
            <person name="Niu S.C."/>
            <person name="Wang J.Y."/>
            <person name="Lin Y.C."/>
            <person name="Xu Q."/>
            <person name="Chen L.J."/>
            <person name="Yoshida K."/>
            <person name="Fujiwara S."/>
            <person name="Wang Z.W."/>
            <person name="Zhang Y.Q."/>
            <person name="Mitsuda N."/>
            <person name="Wang M."/>
            <person name="Liu G.H."/>
            <person name="Pecoraro L."/>
            <person name="Huang H.X."/>
            <person name="Xiao X.J."/>
            <person name="Lin M."/>
            <person name="Wu X.Y."/>
            <person name="Wu W.L."/>
            <person name="Chen Y.Y."/>
            <person name="Chang S.B."/>
            <person name="Sakamoto S."/>
            <person name="Ohme-Takagi M."/>
            <person name="Yagi M."/>
            <person name="Zeng S.J."/>
            <person name="Shen C.Y."/>
            <person name="Yeh C.M."/>
            <person name="Luo Y.B."/>
            <person name="Tsai W.C."/>
            <person name="Van de Peer Y."/>
            <person name="Liu Z.J."/>
        </authorList>
    </citation>
    <scope>NUCLEOTIDE SEQUENCE [LARGE SCALE GENOMIC DNA]</scope>
    <source>
        <strain evidence="3">cv. Shenzhen</strain>
        <tissue evidence="2">Stem</tissue>
    </source>
</reference>
<dbReference type="STRING" id="1088818.A0A2I0AMR9"/>
<proteinExistence type="predicted"/>